<sequence>MADSTELEKSETPATDTQPVEDPSGDAAADIETNKEVDHHADEGDEGDAANAEVNDSTTVTGVGTVIDTATGKRTERIQLSLARPLGFYERTAYERFATGTEVIVVTALGNAISLAIQLADVLEEKQYCKKSKVMTSFEGGEHPRGPRHPTAGITIHLERNPTFKGSKIPQGMVGFHKPEGEAKFTPIYDDKPMQTFASVNAGDYELFVGGSALNAAFKTTLEAAEQNIDRYAPLHKSLVEKALKENPNATKGEDIRLVEAVNLSEHHPDLHASFCRICFDLKDKGPEGCKAVGAVFLDIFREDKRPKGAKKNIGMIYVVGPKGKDFGSKEEFLGAVSKTANNLMTALVDYNGLVKRTRRDNRDLDRLDVARIALFSGGVYKHEDATKMEVAEKIIEGITTGYRYRLAPRVTFAFDDNVFQEAWKQMTGAPDKPTTTTTTTTDEAAAKAPDAPQPDKQADEATAGKPEEAAAEPEAPEASQDDTTKEQQQDDTAAEKPTEESKDAPHTDTNGKDETAAASGKVDEAQEAETDETTGKEEAKEDDKEESSGKEEMNGVVGGAPTENGQE</sequence>
<keyword evidence="4" id="KW-1185">Reference proteome</keyword>
<gene>
    <name evidence="3" type="ORF">Vbra_12021</name>
</gene>
<dbReference type="FunCoup" id="A0A0G4EI70">
    <property type="interactions" value="19"/>
</dbReference>
<reference evidence="3 4" key="1">
    <citation type="submission" date="2014-11" db="EMBL/GenBank/DDBJ databases">
        <authorList>
            <person name="Zhu J."/>
            <person name="Qi W."/>
            <person name="Song R."/>
        </authorList>
    </citation>
    <scope>NUCLEOTIDE SEQUENCE [LARGE SCALE GENOMIC DNA]</scope>
</reference>
<dbReference type="PhylomeDB" id="A0A0G4EI70"/>
<feature type="region of interest" description="Disordered" evidence="2">
    <location>
        <begin position="426"/>
        <end position="568"/>
    </location>
</feature>
<name>A0A0G4EI70_VITBC</name>
<feature type="compositionally biased region" description="Low complexity" evidence="2">
    <location>
        <begin position="430"/>
        <end position="451"/>
    </location>
</feature>
<evidence type="ECO:0000313" key="3">
    <source>
        <dbReference type="EMBL" id="CEL95698.1"/>
    </source>
</evidence>
<evidence type="ECO:0008006" key="5">
    <source>
        <dbReference type="Google" id="ProtNLM"/>
    </source>
</evidence>
<evidence type="ECO:0000256" key="2">
    <source>
        <dbReference type="SAM" id="MobiDB-lite"/>
    </source>
</evidence>
<dbReference type="InParanoid" id="A0A0G4EI70"/>
<dbReference type="Gene3D" id="3.30.110.20">
    <property type="entry name" value="Alba-like domain"/>
    <property type="match status" value="1"/>
</dbReference>
<dbReference type="Proteomes" id="UP000041254">
    <property type="component" value="Unassembled WGS sequence"/>
</dbReference>
<organism evidence="3 4">
    <name type="scientific">Vitrella brassicaformis (strain CCMP3155)</name>
    <dbReference type="NCBI Taxonomy" id="1169540"/>
    <lineage>
        <taxon>Eukaryota</taxon>
        <taxon>Sar</taxon>
        <taxon>Alveolata</taxon>
        <taxon>Colpodellida</taxon>
        <taxon>Vitrellaceae</taxon>
        <taxon>Vitrella</taxon>
    </lineage>
</organism>
<feature type="compositionally biased region" description="Basic and acidic residues" evidence="2">
    <location>
        <begin position="534"/>
        <end position="554"/>
    </location>
</feature>
<keyword evidence="1" id="KW-0694">RNA-binding</keyword>
<dbReference type="EMBL" id="CDMY01000235">
    <property type="protein sequence ID" value="CEL95698.1"/>
    <property type="molecule type" value="Genomic_DNA"/>
</dbReference>
<evidence type="ECO:0000256" key="1">
    <source>
        <dbReference type="ARBA" id="ARBA00022884"/>
    </source>
</evidence>
<dbReference type="OrthoDB" id="447602at2759"/>
<proteinExistence type="predicted"/>
<dbReference type="SUPFAM" id="SSF82704">
    <property type="entry name" value="AlbA-like"/>
    <property type="match status" value="1"/>
</dbReference>
<dbReference type="InterPro" id="IPR036882">
    <property type="entry name" value="Alba-like_dom_sf"/>
</dbReference>
<accession>A0A0G4EI70</accession>
<dbReference type="AlphaFoldDB" id="A0A0G4EI70"/>
<feature type="region of interest" description="Disordered" evidence="2">
    <location>
        <begin position="1"/>
        <end position="56"/>
    </location>
</feature>
<feature type="compositionally biased region" description="Basic and acidic residues" evidence="2">
    <location>
        <begin position="32"/>
        <end position="42"/>
    </location>
</feature>
<feature type="compositionally biased region" description="Basic and acidic residues" evidence="2">
    <location>
        <begin position="1"/>
        <end position="11"/>
    </location>
</feature>
<dbReference type="GO" id="GO:0003723">
    <property type="term" value="F:RNA binding"/>
    <property type="evidence" value="ECO:0007669"/>
    <property type="project" value="UniProtKB-KW"/>
</dbReference>
<protein>
    <recommendedName>
        <fullName evidence="5">DNA/RNA-binding protein Alba-like domain-containing protein</fullName>
    </recommendedName>
</protein>
<dbReference type="VEuPathDB" id="CryptoDB:Vbra_12021"/>
<evidence type="ECO:0000313" key="4">
    <source>
        <dbReference type="Proteomes" id="UP000041254"/>
    </source>
</evidence>
<feature type="compositionally biased region" description="Basic and acidic residues" evidence="2">
    <location>
        <begin position="483"/>
        <end position="516"/>
    </location>
</feature>